<name>A0A246J138_9BURK</name>
<dbReference type="OrthoDB" id="1491662at2"/>
<proteinExistence type="predicted"/>
<accession>A0A246J138</accession>
<keyword evidence="2" id="KW-1185">Reference proteome</keyword>
<gene>
    <name evidence="1" type="ORF">CDN99_21020</name>
</gene>
<protein>
    <recommendedName>
        <fullName evidence="3">DUF4276 domain-containing protein</fullName>
    </recommendedName>
</protein>
<dbReference type="Pfam" id="PF14103">
    <property type="entry name" value="DUF4276"/>
    <property type="match status" value="1"/>
</dbReference>
<reference evidence="1 2" key="1">
    <citation type="journal article" date="2008" name="Int. J. Syst. Evol. Microbiol.">
        <title>Description of Roseateles aquatilis sp. nov. and Roseateles terrae sp. nov., in the class Betaproteobacteria, and emended description of the genus Roseateles.</title>
        <authorList>
            <person name="Gomila M."/>
            <person name="Bowien B."/>
            <person name="Falsen E."/>
            <person name="Moore E.R."/>
            <person name="Lalucat J."/>
        </authorList>
    </citation>
    <scope>NUCLEOTIDE SEQUENCE [LARGE SCALE GENOMIC DNA]</scope>
    <source>
        <strain evidence="1 2">CCUG 48205</strain>
    </source>
</reference>
<dbReference type="InterPro" id="IPR025455">
    <property type="entry name" value="DUF4276"/>
</dbReference>
<comment type="caution">
    <text evidence="1">The sequence shown here is derived from an EMBL/GenBank/DDBJ whole genome shotgun (WGS) entry which is preliminary data.</text>
</comment>
<organism evidence="1 2">
    <name type="scientific">Roseateles aquatilis</name>
    <dbReference type="NCBI Taxonomy" id="431061"/>
    <lineage>
        <taxon>Bacteria</taxon>
        <taxon>Pseudomonadati</taxon>
        <taxon>Pseudomonadota</taxon>
        <taxon>Betaproteobacteria</taxon>
        <taxon>Burkholderiales</taxon>
        <taxon>Sphaerotilaceae</taxon>
        <taxon>Roseateles</taxon>
    </lineage>
</organism>
<evidence type="ECO:0000313" key="1">
    <source>
        <dbReference type="EMBL" id="OWQ86317.1"/>
    </source>
</evidence>
<sequence length="205" mass="22948">MSCICSIVEGDGEVAALPVVLRRLQQRFGPEGFVNVLTPIRVYKDRFLNKEDEFRRHLLLAAAKCGESGWILIVLDADDECPKELAERIRARAAVHIPHRRLAVVIPKREFEAWFIAAAASLEGVRGFAFDPADPIDAERPRNAKGWLKERMAGASYGETTDQPAFAARFDLDEAAANSRSFRKMCSEWKKNFQLDEESESPAAA</sequence>
<dbReference type="EMBL" id="NIOF01000011">
    <property type="protein sequence ID" value="OWQ86317.1"/>
    <property type="molecule type" value="Genomic_DNA"/>
</dbReference>
<evidence type="ECO:0008006" key="3">
    <source>
        <dbReference type="Google" id="ProtNLM"/>
    </source>
</evidence>
<dbReference type="AlphaFoldDB" id="A0A246J138"/>
<dbReference type="RefSeq" id="WP_088386864.1">
    <property type="nucleotide sequence ID" value="NZ_NIOF01000011.1"/>
</dbReference>
<evidence type="ECO:0000313" key="2">
    <source>
        <dbReference type="Proteomes" id="UP000197468"/>
    </source>
</evidence>
<dbReference type="Proteomes" id="UP000197468">
    <property type="component" value="Unassembled WGS sequence"/>
</dbReference>